<comment type="domain">
    <text evidence="2">The jas domain is required for interaction with COI1.</text>
</comment>
<sequence length="363" mass="37739">MAAAAAAASLLNIMADNHNNINAAPAAAAADDDVKPTILHDFLGPGCSPATKFAAASGGSPSASVSGGRGGGGGPVSTASDLGSERQAGTFFEGVPFYGPKTDFAGSKIRYSGGKRSNPDSGFLAPSRDNIPQPRPDFPETSHLMKMLRTVGSERPRWPHEDEPFMGVHQMRPTSSSSSHMVQPINASKWERAIPVNVGPVLQAQQYPPRAGQVVSYGYQPVSNRFKDSNAGSPLISQLAADEGSRTGIKGSGILSTVAEPSSSKLKSLTSNTEPGSTSVSRQMTIFYAGQAHVFDDVHPNKADVIMTLAGSNGGSWSTSFLPNSSLKPSGSEAIPLSGGQGGNISTKDARLTVAEEKNEEKQ</sequence>
<evidence type="ECO:0000256" key="2">
    <source>
        <dbReference type="RuleBase" id="RU369065"/>
    </source>
</evidence>
<keyword evidence="2" id="KW-0539">Nucleus</keyword>
<evidence type="ECO:0000259" key="4">
    <source>
        <dbReference type="PROSITE" id="PS51320"/>
    </source>
</evidence>
<organism evidence="5 6">
    <name type="scientific">Tagetes erecta</name>
    <name type="common">African marigold</name>
    <dbReference type="NCBI Taxonomy" id="13708"/>
    <lineage>
        <taxon>Eukaryota</taxon>
        <taxon>Viridiplantae</taxon>
        <taxon>Streptophyta</taxon>
        <taxon>Embryophyta</taxon>
        <taxon>Tracheophyta</taxon>
        <taxon>Spermatophyta</taxon>
        <taxon>Magnoliopsida</taxon>
        <taxon>eudicotyledons</taxon>
        <taxon>Gunneridae</taxon>
        <taxon>Pentapetalae</taxon>
        <taxon>asterids</taxon>
        <taxon>campanulids</taxon>
        <taxon>Asterales</taxon>
        <taxon>Asteraceae</taxon>
        <taxon>Asteroideae</taxon>
        <taxon>Heliantheae alliance</taxon>
        <taxon>Tageteae</taxon>
        <taxon>Tagetes</taxon>
    </lineage>
</organism>
<gene>
    <name evidence="5" type="ORF">QVD17_11795</name>
</gene>
<protein>
    <recommendedName>
        <fullName evidence="2">Protein TIFY</fullName>
    </recommendedName>
    <alternativeName>
        <fullName evidence="2">Jasmonate ZIM domain-containing protein</fullName>
    </alternativeName>
</protein>
<dbReference type="PANTHER" id="PTHR33077:SF8">
    <property type="entry name" value="PROTEIN TIFY 8"/>
    <property type="match status" value="1"/>
</dbReference>
<dbReference type="Proteomes" id="UP001229421">
    <property type="component" value="Unassembled WGS sequence"/>
</dbReference>
<dbReference type="Pfam" id="PF06200">
    <property type="entry name" value="tify"/>
    <property type="match status" value="1"/>
</dbReference>
<feature type="region of interest" description="Disordered" evidence="3">
    <location>
        <begin position="113"/>
        <end position="140"/>
    </location>
</feature>
<dbReference type="GO" id="GO:0031347">
    <property type="term" value="P:regulation of defense response"/>
    <property type="evidence" value="ECO:0007669"/>
    <property type="project" value="UniProtKB-UniRule"/>
</dbReference>
<evidence type="ECO:0000313" key="5">
    <source>
        <dbReference type="EMBL" id="KAK1429581.1"/>
    </source>
</evidence>
<proteinExistence type="inferred from homology"/>
<dbReference type="GO" id="GO:0009611">
    <property type="term" value="P:response to wounding"/>
    <property type="evidence" value="ECO:0007669"/>
    <property type="project" value="UniProtKB-UniRule"/>
</dbReference>
<dbReference type="GO" id="GO:0005634">
    <property type="term" value="C:nucleus"/>
    <property type="evidence" value="ECO:0007669"/>
    <property type="project" value="UniProtKB-SubCell"/>
</dbReference>
<evidence type="ECO:0000256" key="1">
    <source>
        <dbReference type="ARBA" id="ARBA00008614"/>
    </source>
</evidence>
<comment type="caution">
    <text evidence="5">The sequence shown here is derived from an EMBL/GenBank/DDBJ whole genome shotgun (WGS) entry which is preliminary data.</text>
</comment>
<dbReference type="SMART" id="SM00979">
    <property type="entry name" value="TIFY"/>
    <property type="match status" value="1"/>
</dbReference>
<dbReference type="InterPro" id="IPR040390">
    <property type="entry name" value="TIFY/JAZ"/>
</dbReference>
<dbReference type="InterPro" id="IPR010399">
    <property type="entry name" value="Tify_dom"/>
</dbReference>
<comment type="function">
    <text evidence="2">Repressor of jasmonate responses.</text>
</comment>
<reference evidence="5" key="1">
    <citation type="journal article" date="2023" name="bioRxiv">
        <title>Improved chromosome-level genome assembly for marigold (Tagetes erecta).</title>
        <authorList>
            <person name="Jiang F."/>
            <person name="Yuan L."/>
            <person name="Wang S."/>
            <person name="Wang H."/>
            <person name="Xu D."/>
            <person name="Wang A."/>
            <person name="Fan W."/>
        </authorList>
    </citation>
    <scope>NUCLEOTIDE SEQUENCE</scope>
    <source>
        <strain evidence="5">WSJ</strain>
        <tissue evidence="5">Leaf</tissue>
    </source>
</reference>
<keyword evidence="2" id="KW-1184">Jasmonic acid signaling pathway</keyword>
<accession>A0AAD8KYM5</accession>
<dbReference type="AlphaFoldDB" id="A0AAD8KYM5"/>
<dbReference type="EMBL" id="JAUHHV010000003">
    <property type="protein sequence ID" value="KAK1429581.1"/>
    <property type="molecule type" value="Genomic_DNA"/>
</dbReference>
<name>A0AAD8KYM5_TARER</name>
<evidence type="ECO:0000256" key="3">
    <source>
        <dbReference type="SAM" id="MobiDB-lite"/>
    </source>
</evidence>
<feature type="compositionally biased region" description="Low complexity" evidence="3">
    <location>
        <begin position="54"/>
        <end position="66"/>
    </location>
</feature>
<dbReference type="GO" id="GO:2000022">
    <property type="term" value="P:regulation of jasmonic acid mediated signaling pathway"/>
    <property type="evidence" value="ECO:0007669"/>
    <property type="project" value="UniProtKB-UniRule"/>
</dbReference>
<dbReference type="PROSITE" id="PS51320">
    <property type="entry name" value="TIFY"/>
    <property type="match status" value="1"/>
</dbReference>
<feature type="region of interest" description="Disordered" evidence="3">
    <location>
        <begin position="323"/>
        <end position="363"/>
    </location>
</feature>
<dbReference type="PANTHER" id="PTHR33077">
    <property type="entry name" value="PROTEIN TIFY 4A-RELATED-RELATED"/>
    <property type="match status" value="1"/>
</dbReference>
<keyword evidence="6" id="KW-1185">Reference proteome</keyword>
<evidence type="ECO:0000313" key="6">
    <source>
        <dbReference type="Proteomes" id="UP001229421"/>
    </source>
</evidence>
<comment type="similarity">
    <text evidence="1 2">Belongs to the TIFY/JAZ family.</text>
</comment>
<feature type="compositionally biased region" description="Basic and acidic residues" evidence="3">
    <location>
        <begin position="348"/>
        <end position="363"/>
    </location>
</feature>
<comment type="subcellular location">
    <subcellularLocation>
        <location evidence="2">Nucleus</location>
    </subcellularLocation>
</comment>
<feature type="region of interest" description="Disordered" evidence="3">
    <location>
        <begin position="53"/>
        <end position="81"/>
    </location>
</feature>
<feature type="domain" description="Tify" evidence="4">
    <location>
        <begin position="277"/>
        <end position="312"/>
    </location>
</feature>